<evidence type="ECO:0000313" key="2">
    <source>
        <dbReference type="Proteomes" id="UP000076532"/>
    </source>
</evidence>
<accession>A0A167WT43</accession>
<keyword evidence="2" id="KW-1185">Reference proteome</keyword>
<name>A0A167WT43_9AGAM</name>
<dbReference type="AlphaFoldDB" id="A0A167WT43"/>
<gene>
    <name evidence="1" type="ORF">FIBSPDRAFT_966444</name>
</gene>
<proteinExistence type="predicted"/>
<reference evidence="1 2" key="1">
    <citation type="journal article" date="2016" name="Mol. Biol. Evol.">
        <title>Comparative Genomics of Early-Diverging Mushroom-Forming Fungi Provides Insights into the Origins of Lignocellulose Decay Capabilities.</title>
        <authorList>
            <person name="Nagy L.G."/>
            <person name="Riley R."/>
            <person name="Tritt A."/>
            <person name="Adam C."/>
            <person name="Daum C."/>
            <person name="Floudas D."/>
            <person name="Sun H."/>
            <person name="Yadav J.S."/>
            <person name="Pangilinan J."/>
            <person name="Larsson K.H."/>
            <person name="Matsuura K."/>
            <person name="Barry K."/>
            <person name="Labutti K."/>
            <person name="Kuo R."/>
            <person name="Ohm R.A."/>
            <person name="Bhattacharya S.S."/>
            <person name="Shirouzu T."/>
            <person name="Yoshinaga Y."/>
            <person name="Martin F.M."/>
            <person name="Grigoriev I.V."/>
            <person name="Hibbett D.S."/>
        </authorList>
    </citation>
    <scope>NUCLEOTIDE SEQUENCE [LARGE SCALE GENOMIC DNA]</scope>
    <source>
        <strain evidence="1 2">CBS 109695</strain>
    </source>
</reference>
<protein>
    <submittedName>
        <fullName evidence="1">Uncharacterized protein</fullName>
    </submittedName>
</protein>
<sequence length="101" mass="11465">MRLRGDAEATKQACCNSFLVLYKQVPLLRSSTSRCGESCVYKSDIIATTTTRIFSQILAESLIDDDKIEILPCPLDRSINVHRRLSSNTYRSTPQEDLWLP</sequence>
<dbReference type="EMBL" id="KV417787">
    <property type="protein sequence ID" value="KZP06444.1"/>
    <property type="molecule type" value="Genomic_DNA"/>
</dbReference>
<dbReference type="Proteomes" id="UP000076532">
    <property type="component" value="Unassembled WGS sequence"/>
</dbReference>
<organism evidence="1 2">
    <name type="scientific">Athelia psychrophila</name>
    <dbReference type="NCBI Taxonomy" id="1759441"/>
    <lineage>
        <taxon>Eukaryota</taxon>
        <taxon>Fungi</taxon>
        <taxon>Dikarya</taxon>
        <taxon>Basidiomycota</taxon>
        <taxon>Agaricomycotina</taxon>
        <taxon>Agaricomycetes</taxon>
        <taxon>Agaricomycetidae</taxon>
        <taxon>Atheliales</taxon>
        <taxon>Atheliaceae</taxon>
        <taxon>Athelia</taxon>
    </lineage>
</organism>
<evidence type="ECO:0000313" key="1">
    <source>
        <dbReference type="EMBL" id="KZP06444.1"/>
    </source>
</evidence>